<protein>
    <recommendedName>
        <fullName evidence="1">PTS EIIA type-2 domain-containing protein</fullName>
    </recommendedName>
</protein>
<dbReference type="RefSeq" id="WP_102198628.1">
    <property type="nucleotide sequence ID" value="NZ_PNHQ01000001.1"/>
</dbReference>
<keyword evidence="3" id="KW-1185">Reference proteome</keyword>
<dbReference type="PROSITE" id="PS51094">
    <property type="entry name" value="PTS_EIIA_TYPE_2"/>
    <property type="match status" value="1"/>
</dbReference>
<reference evidence="2 3" key="1">
    <citation type="submission" date="2017-09" db="EMBL/GenBank/DDBJ databases">
        <title>Bacterial strain isolated from the female urinary microbiota.</title>
        <authorList>
            <person name="Thomas-White K."/>
            <person name="Kumar N."/>
            <person name="Forster S."/>
            <person name="Putonti C."/>
            <person name="Lawley T."/>
            <person name="Wolfe A.J."/>
        </authorList>
    </citation>
    <scope>NUCLEOTIDE SEQUENCE [LARGE SCALE GENOMIC DNA]</scope>
    <source>
        <strain evidence="2 3">UMB0240</strain>
    </source>
</reference>
<dbReference type="Pfam" id="PF00359">
    <property type="entry name" value="PTS_EIIA_2"/>
    <property type="match status" value="1"/>
</dbReference>
<dbReference type="AlphaFoldDB" id="A0A2N6UGB6"/>
<dbReference type="InterPro" id="IPR016152">
    <property type="entry name" value="PTrfase/Anion_transptr"/>
</dbReference>
<organism evidence="2 3">
    <name type="scientific">Aerococcus viridans</name>
    <dbReference type="NCBI Taxonomy" id="1377"/>
    <lineage>
        <taxon>Bacteria</taxon>
        <taxon>Bacillati</taxon>
        <taxon>Bacillota</taxon>
        <taxon>Bacilli</taxon>
        <taxon>Lactobacillales</taxon>
        <taxon>Aerococcaceae</taxon>
        <taxon>Aerococcus</taxon>
    </lineage>
</organism>
<evidence type="ECO:0000313" key="3">
    <source>
        <dbReference type="Proteomes" id="UP000235701"/>
    </source>
</evidence>
<evidence type="ECO:0000259" key="1">
    <source>
        <dbReference type="PROSITE" id="PS51094"/>
    </source>
</evidence>
<sequence>MSNYLDFYYYKYEGDSNKKLFFEKILNQLGSDYFSDDVLLQQELIEREDEGCSIIADGLAMPHIVSTSIVRNVVAVVSIPRSFSGWFQKMSVDTAIILLVKEDNKADELEEIQNIIKKLSIDKNCEFIRVANVEDIEELLMFRK</sequence>
<dbReference type="Proteomes" id="UP000235701">
    <property type="component" value="Unassembled WGS sequence"/>
</dbReference>
<dbReference type="Gene3D" id="3.40.930.10">
    <property type="entry name" value="Mannitol-specific EII, Chain A"/>
    <property type="match status" value="1"/>
</dbReference>
<dbReference type="SUPFAM" id="SSF55804">
    <property type="entry name" value="Phoshotransferase/anion transport protein"/>
    <property type="match status" value="1"/>
</dbReference>
<name>A0A2N6UGB6_9LACT</name>
<proteinExistence type="predicted"/>
<evidence type="ECO:0000313" key="2">
    <source>
        <dbReference type="EMBL" id="PMC80620.1"/>
    </source>
</evidence>
<accession>A0A2N6UGB6</accession>
<dbReference type="InterPro" id="IPR002178">
    <property type="entry name" value="PTS_EIIA_type-2_dom"/>
</dbReference>
<dbReference type="EMBL" id="PNHQ01000001">
    <property type="protein sequence ID" value="PMC80620.1"/>
    <property type="molecule type" value="Genomic_DNA"/>
</dbReference>
<gene>
    <name evidence="2" type="ORF">CJ191_00415</name>
</gene>
<comment type="caution">
    <text evidence="2">The sequence shown here is derived from an EMBL/GenBank/DDBJ whole genome shotgun (WGS) entry which is preliminary data.</text>
</comment>
<feature type="domain" description="PTS EIIA type-2" evidence="1">
    <location>
        <begin position="1"/>
        <end position="143"/>
    </location>
</feature>